<comment type="subcellular location">
    <subcellularLocation>
        <location evidence="1">Membrane</location>
        <topology evidence="1">Multi-pass membrane protein</topology>
    </subcellularLocation>
</comment>
<accession>A0ABN1XTC6</accession>
<evidence type="ECO:0000259" key="7">
    <source>
        <dbReference type="Pfam" id="PF07291"/>
    </source>
</evidence>
<protein>
    <recommendedName>
        <fullName evidence="7">Methylamine utilisation protein MauE domain-containing protein</fullName>
    </recommendedName>
</protein>
<reference evidence="8 9" key="1">
    <citation type="journal article" date="2019" name="Int. J. Syst. Evol. Microbiol.">
        <title>The Global Catalogue of Microorganisms (GCM) 10K type strain sequencing project: providing services to taxonomists for standard genome sequencing and annotation.</title>
        <authorList>
            <consortium name="The Broad Institute Genomics Platform"/>
            <consortium name="The Broad Institute Genome Sequencing Center for Infectious Disease"/>
            <person name="Wu L."/>
            <person name="Ma J."/>
        </authorList>
    </citation>
    <scope>NUCLEOTIDE SEQUENCE [LARGE SCALE GENOMIC DNA]</scope>
    <source>
        <strain evidence="8 9">JCM 11896</strain>
    </source>
</reference>
<feature type="compositionally biased region" description="Basic and acidic residues" evidence="5">
    <location>
        <begin position="162"/>
        <end position="177"/>
    </location>
</feature>
<keyword evidence="3 6" id="KW-1133">Transmembrane helix</keyword>
<dbReference type="Pfam" id="PF07291">
    <property type="entry name" value="MauE"/>
    <property type="match status" value="1"/>
</dbReference>
<evidence type="ECO:0000313" key="9">
    <source>
        <dbReference type="Proteomes" id="UP001501414"/>
    </source>
</evidence>
<keyword evidence="4 6" id="KW-0472">Membrane</keyword>
<feature type="transmembrane region" description="Helical" evidence="6">
    <location>
        <begin position="77"/>
        <end position="98"/>
    </location>
</feature>
<keyword evidence="9" id="KW-1185">Reference proteome</keyword>
<feature type="domain" description="Methylamine utilisation protein MauE" evidence="7">
    <location>
        <begin position="9"/>
        <end position="138"/>
    </location>
</feature>
<evidence type="ECO:0000256" key="4">
    <source>
        <dbReference type="ARBA" id="ARBA00023136"/>
    </source>
</evidence>
<organism evidence="8 9">
    <name type="scientific">Pseudonocardia kongjuensis</name>
    <dbReference type="NCBI Taxonomy" id="102227"/>
    <lineage>
        <taxon>Bacteria</taxon>
        <taxon>Bacillati</taxon>
        <taxon>Actinomycetota</taxon>
        <taxon>Actinomycetes</taxon>
        <taxon>Pseudonocardiales</taxon>
        <taxon>Pseudonocardiaceae</taxon>
        <taxon>Pseudonocardia</taxon>
    </lineage>
</organism>
<feature type="region of interest" description="Disordered" evidence="5">
    <location>
        <begin position="157"/>
        <end position="208"/>
    </location>
</feature>
<evidence type="ECO:0000256" key="2">
    <source>
        <dbReference type="ARBA" id="ARBA00022692"/>
    </source>
</evidence>
<comment type="caution">
    <text evidence="8">The sequence shown here is derived from an EMBL/GenBank/DDBJ whole genome shotgun (WGS) entry which is preliminary data.</text>
</comment>
<feature type="compositionally biased region" description="Basic and acidic residues" evidence="5">
    <location>
        <begin position="198"/>
        <end position="208"/>
    </location>
</feature>
<dbReference type="RefSeq" id="WP_344022537.1">
    <property type="nucleotide sequence ID" value="NZ_BAAAJK010000010.1"/>
</dbReference>
<feature type="transmembrane region" description="Helical" evidence="6">
    <location>
        <begin position="7"/>
        <end position="25"/>
    </location>
</feature>
<gene>
    <name evidence="8" type="ORF">GCM10009613_29110</name>
</gene>
<feature type="transmembrane region" description="Helical" evidence="6">
    <location>
        <begin position="45"/>
        <end position="70"/>
    </location>
</feature>
<dbReference type="EMBL" id="BAAAJK010000010">
    <property type="protein sequence ID" value="GAA1389694.1"/>
    <property type="molecule type" value="Genomic_DNA"/>
</dbReference>
<dbReference type="Proteomes" id="UP001501414">
    <property type="component" value="Unassembled WGS sequence"/>
</dbReference>
<evidence type="ECO:0000256" key="6">
    <source>
        <dbReference type="SAM" id="Phobius"/>
    </source>
</evidence>
<keyword evidence="2 6" id="KW-0812">Transmembrane</keyword>
<evidence type="ECO:0000256" key="1">
    <source>
        <dbReference type="ARBA" id="ARBA00004141"/>
    </source>
</evidence>
<dbReference type="InterPro" id="IPR009908">
    <property type="entry name" value="Methylamine_util_MauE"/>
</dbReference>
<sequence>MRSARLLDVVGTAVRLGLAVVWLVSGGVKLADPLQAAVAVDAYEILPAGAVPVVATVLPLLELALGALLLLGVGTRLAGVVSVLLLLGFVAGLVQAWVRGLSIDCGCFGGGGPVEPGEERYLSSLLRDLGFLALALWVSVRPRTLLAVDRIWDGGGPMSDADGDRVPDETVVGRRAPDSGPDVDGTAVDDWPGADTADPEHAGDDRGR</sequence>
<evidence type="ECO:0000256" key="5">
    <source>
        <dbReference type="SAM" id="MobiDB-lite"/>
    </source>
</evidence>
<evidence type="ECO:0000256" key="3">
    <source>
        <dbReference type="ARBA" id="ARBA00022989"/>
    </source>
</evidence>
<name>A0ABN1XTC6_9PSEU</name>
<proteinExistence type="predicted"/>
<evidence type="ECO:0000313" key="8">
    <source>
        <dbReference type="EMBL" id="GAA1389694.1"/>
    </source>
</evidence>